<protein>
    <submittedName>
        <fullName evidence="2">Phosphohydrolase</fullName>
    </submittedName>
</protein>
<dbReference type="InterPro" id="IPR003607">
    <property type="entry name" value="HD/PDEase_dom"/>
</dbReference>
<gene>
    <name evidence="2" type="ORF">A6X21_22945</name>
</gene>
<dbReference type="OrthoDB" id="9797344at2"/>
<feature type="domain" description="HD" evidence="1">
    <location>
        <begin position="32"/>
        <end position="135"/>
    </location>
</feature>
<dbReference type="SMART" id="SM00471">
    <property type="entry name" value="HDc"/>
    <property type="match status" value="1"/>
</dbReference>
<dbReference type="Gene3D" id="1.10.472.50">
    <property type="entry name" value="HD-domain/PDEase-like"/>
    <property type="match status" value="1"/>
</dbReference>
<dbReference type="Pfam" id="PF01966">
    <property type="entry name" value="HD"/>
    <property type="match status" value="1"/>
</dbReference>
<organism evidence="2 3">
    <name type="scientific">Planctopirus hydrillae</name>
    <dbReference type="NCBI Taxonomy" id="1841610"/>
    <lineage>
        <taxon>Bacteria</taxon>
        <taxon>Pseudomonadati</taxon>
        <taxon>Planctomycetota</taxon>
        <taxon>Planctomycetia</taxon>
        <taxon>Planctomycetales</taxon>
        <taxon>Planctomycetaceae</taxon>
        <taxon>Planctopirus</taxon>
    </lineage>
</organism>
<dbReference type="STRING" id="1841610.A6X21_22945"/>
<dbReference type="PANTHER" id="PTHR33594">
    <property type="entry name" value="SUPERFAMILY HYDROLASE, PUTATIVE (AFU_ORTHOLOGUE AFUA_1G03035)-RELATED"/>
    <property type="match status" value="1"/>
</dbReference>
<dbReference type="EMBL" id="LYDR01000093">
    <property type="protein sequence ID" value="ODA31051.1"/>
    <property type="molecule type" value="Genomic_DNA"/>
</dbReference>
<evidence type="ECO:0000313" key="3">
    <source>
        <dbReference type="Proteomes" id="UP000094828"/>
    </source>
</evidence>
<reference evidence="2 3" key="1">
    <citation type="submission" date="2016-05" db="EMBL/GenBank/DDBJ databases">
        <title>Genomic and physiological characterization of Planctopirus sp. isolated from fresh water lake.</title>
        <authorList>
            <person name="Subhash Y."/>
            <person name="Ramana C."/>
        </authorList>
    </citation>
    <scope>NUCLEOTIDE SEQUENCE [LARGE SCALE GENOMIC DNA]</scope>
    <source>
        <strain evidence="2 3">JC280</strain>
    </source>
</reference>
<proteinExistence type="predicted"/>
<accession>A0A1C3ECU2</accession>
<dbReference type="SUPFAM" id="SSF109604">
    <property type="entry name" value="HD-domain/PDEase-like"/>
    <property type="match status" value="1"/>
</dbReference>
<evidence type="ECO:0000259" key="1">
    <source>
        <dbReference type="PROSITE" id="PS51831"/>
    </source>
</evidence>
<comment type="caution">
    <text evidence="2">The sequence shown here is derived from an EMBL/GenBank/DDBJ whole genome shotgun (WGS) entry which is preliminary data.</text>
</comment>
<dbReference type="RefSeq" id="WP_068847999.1">
    <property type="nucleotide sequence ID" value="NZ_LYDR01000093.1"/>
</dbReference>
<dbReference type="PROSITE" id="PS51831">
    <property type="entry name" value="HD"/>
    <property type="match status" value="1"/>
</dbReference>
<sequence>MNSKTLPDPQHVIEQVAHKVRQLLEHDASGHDWWHIERVRHVALQLAQQEGADAFVVELAALLHDIGDWKNQTDGQDRGAELSRRWLEEFGLSRETIQHVAGIIEGISFKGAGVATEMPTLEGKCVQDADRLDAIGAIGIGRAFAFGGSRGRPMHDPEVKPELHQSFEDYKRKSGATLNHFTEKLLLLQDRMQTATGRKWARQRHHFTEEFYNRFLAEWDSRDMA</sequence>
<name>A0A1C3ECU2_9PLAN</name>
<keyword evidence="2" id="KW-0378">Hydrolase</keyword>
<evidence type="ECO:0000313" key="2">
    <source>
        <dbReference type="EMBL" id="ODA31051.1"/>
    </source>
</evidence>
<keyword evidence="3" id="KW-1185">Reference proteome</keyword>
<dbReference type="InterPro" id="IPR006674">
    <property type="entry name" value="HD_domain"/>
</dbReference>
<dbReference type="GO" id="GO:0016787">
    <property type="term" value="F:hydrolase activity"/>
    <property type="evidence" value="ECO:0007669"/>
    <property type="project" value="UniProtKB-KW"/>
</dbReference>
<dbReference type="Gene3D" id="1.20.58.1910">
    <property type="match status" value="1"/>
</dbReference>
<dbReference type="Proteomes" id="UP000094828">
    <property type="component" value="Unassembled WGS sequence"/>
</dbReference>
<dbReference type="CDD" id="cd00077">
    <property type="entry name" value="HDc"/>
    <property type="match status" value="1"/>
</dbReference>
<dbReference type="AlphaFoldDB" id="A0A1C3ECU2"/>
<dbReference type="PANTHER" id="PTHR33594:SF1">
    <property type="entry name" value="HD_PDEASE DOMAIN-CONTAINING PROTEIN"/>
    <property type="match status" value="1"/>
</dbReference>